<dbReference type="AlphaFoldDB" id="A0A5P2B7N0"/>
<proteinExistence type="predicted"/>
<evidence type="ECO:0000313" key="3">
    <source>
        <dbReference type="Proteomes" id="UP000323046"/>
    </source>
</evidence>
<name>A0A5P2B7N0_STRVZ</name>
<sequence length="97" mass="10699">MTATDQAARAAILQLTQRLNELTDLLQQAARENRRLLRLVSHGGQQPKARVFHTAQAANDFIVGQLAPNRECGWCTPSTNIARPRPGIRDLNPEATS</sequence>
<gene>
    <name evidence="2" type="ORF">DEJ47_05000</name>
</gene>
<dbReference type="Proteomes" id="UP000323046">
    <property type="component" value="Chromosome"/>
</dbReference>
<organism evidence="2 3">
    <name type="scientific">Streptomyces venezuelae</name>
    <dbReference type="NCBI Taxonomy" id="54571"/>
    <lineage>
        <taxon>Bacteria</taxon>
        <taxon>Bacillati</taxon>
        <taxon>Actinomycetota</taxon>
        <taxon>Actinomycetes</taxon>
        <taxon>Kitasatosporales</taxon>
        <taxon>Streptomycetaceae</taxon>
        <taxon>Streptomyces</taxon>
    </lineage>
</organism>
<keyword evidence="3" id="KW-1185">Reference proteome</keyword>
<feature type="coiled-coil region" evidence="1">
    <location>
        <begin position="12"/>
        <end position="39"/>
    </location>
</feature>
<keyword evidence="1" id="KW-0175">Coiled coil</keyword>
<reference evidence="2 3" key="1">
    <citation type="submission" date="2018-05" db="EMBL/GenBank/DDBJ databases">
        <title>Streptomyces venezuelae.</title>
        <authorList>
            <person name="Kim W."/>
            <person name="Lee N."/>
            <person name="Cho B.-K."/>
        </authorList>
    </citation>
    <scope>NUCLEOTIDE SEQUENCE [LARGE SCALE GENOMIC DNA]</scope>
    <source>
        <strain evidence="2 3">ATCC 14583</strain>
    </source>
</reference>
<accession>A0A5P2B7N0</accession>
<evidence type="ECO:0000313" key="2">
    <source>
        <dbReference type="EMBL" id="QES25900.1"/>
    </source>
</evidence>
<dbReference type="EMBL" id="CP029193">
    <property type="protein sequence ID" value="QES25900.1"/>
    <property type="molecule type" value="Genomic_DNA"/>
</dbReference>
<evidence type="ECO:0000256" key="1">
    <source>
        <dbReference type="SAM" id="Coils"/>
    </source>
</evidence>
<dbReference type="RefSeq" id="WP_150165330.1">
    <property type="nucleotide sequence ID" value="NZ_CP029193.1"/>
</dbReference>
<protein>
    <submittedName>
        <fullName evidence="2">Uncharacterized protein</fullName>
    </submittedName>
</protein>